<evidence type="ECO:0000256" key="11">
    <source>
        <dbReference type="ARBA" id="ARBA00023656"/>
    </source>
</evidence>
<dbReference type="InParanoid" id="G0V8H0"/>
<evidence type="ECO:0000256" key="3">
    <source>
        <dbReference type="ARBA" id="ARBA00012151"/>
    </source>
</evidence>
<dbReference type="GO" id="GO:0005789">
    <property type="term" value="C:endoplasmic reticulum membrane"/>
    <property type="evidence" value="ECO:0007669"/>
    <property type="project" value="UniProtKB-SubCell"/>
</dbReference>
<dbReference type="GO" id="GO:0007323">
    <property type="term" value="P:peptide pheromone maturation"/>
    <property type="evidence" value="ECO:0007669"/>
    <property type="project" value="EnsemblFungi"/>
</dbReference>
<keyword evidence="5 12" id="KW-0489">Methyltransferase</keyword>
<dbReference type="Pfam" id="PF04140">
    <property type="entry name" value="ICMT"/>
    <property type="match status" value="1"/>
</dbReference>
<evidence type="ECO:0000256" key="6">
    <source>
        <dbReference type="ARBA" id="ARBA00022679"/>
    </source>
</evidence>
<dbReference type="RefSeq" id="XP_003674149.1">
    <property type="nucleotide sequence ID" value="XM_003674101.1"/>
</dbReference>
<evidence type="ECO:0000313" key="14">
    <source>
        <dbReference type="Proteomes" id="UP000001640"/>
    </source>
</evidence>
<keyword evidence="6" id="KW-0808">Transferase</keyword>
<evidence type="ECO:0000256" key="12">
    <source>
        <dbReference type="RuleBase" id="RU362022"/>
    </source>
</evidence>
<dbReference type="STRING" id="1064592.G0V8H0"/>
<name>G0V8H0_NAUCA</name>
<sequence length="245" mass="28071">MVETEGETDVPYVNDSKTYPEITQNPLDEISLTAYALGGLGGLFLGLIPVLKFTNFNIYMIAFSLFHFLEFYTTAKYNPSKVSSDSFILNNGIEYTAAHLLGVFECFIEGYFFKSSKALTPVKIVISCIAIMLIIIGQLTRSIAMCTAGKSFSHFIKTEKETDHVLVKDGIYAYLRHPSYFGFYWWAVGTQLLLLNPISTVVFLYVLWAFFRKRINIEERYLISFFGKDYVQYKKEVSTRIPFIE</sequence>
<dbReference type="GO" id="GO:0005637">
    <property type="term" value="C:nuclear inner membrane"/>
    <property type="evidence" value="ECO:0007669"/>
    <property type="project" value="EnsemblFungi"/>
</dbReference>
<dbReference type="GO" id="GO:0004671">
    <property type="term" value="F:protein C-terminal S-isoprenylcysteine carboxyl O-methyltransferase activity"/>
    <property type="evidence" value="ECO:0007669"/>
    <property type="project" value="UniProtKB-EC"/>
</dbReference>
<dbReference type="OMA" id="GMVPQVW"/>
<keyword evidence="9 12" id="KW-1133">Transmembrane helix</keyword>
<evidence type="ECO:0000313" key="13">
    <source>
        <dbReference type="EMBL" id="CCC67768.1"/>
    </source>
</evidence>
<feature type="transmembrane region" description="Helical" evidence="12">
    <location>
        <begin position="95"/>
        <end position="112"/>
    </location>
</feature>
<dbReference type="PANTHER" id="PTHR12714">
    <property type="entry name" value="PROTEIN-S ISOPRENYLCYSTEINE O-METHYLTRANSFERASE"/>
    <property type="match status" value="1"/>
</dbReference>
<dbReference type="eggNOG" id="KOG2628">
    <property type="taxonomic scope" value="Eukaryota"/>
</dbReference>
<feature type="transmembrane region" description="Helical" evidence="12">
    <location>
        <begin position="183"/>
        <end position="211"/>
    </location>
</feature>
<gene>
    <name evidence="13" type="primary">NCAS0A12100</name>
    <name evidence="13" type="ordered locus">NCAS_0A12100</name>
</gene>
<evidence type="ECO:0000256" key="9">
    <source>
        <dbReference type="ARBA" id="ARBA00022989"/>
    </source>
</evidence>
<organism evidence="13 14">
    <name type="scientific">Naumovozyma castellii</name>
    <name type="common">Yeast</name>
    <name type="synonym">Saccharomyces castellii</name>
    <dbReference type="NCBI Taxonomy" id="27288"/>
    <lineage>
        <taxon>Eukaryota</taxon>
        <taxon>Fungi</taxon>
        <taxon>Dikarya</taxon>
        <taxon>Ascomycota</taxon>
        <taxon>Saccharomycotina</taxon>
        <taxon>Saccharomycetes</taxon>
        <taxon>Saccharomycetales</taxon>
        <taxon>Saccharomycetaceae</taxon>
        <taxon>Naumovozyma</taxon>
    </lineage>
</organism>
<evidence type="ECO:0000256" key="7">
    <source>
        <dbReference type="ARBA" id="ARBA00022691"/>
    </source>
</evidence>
<evidence type="ECO:0000256" key="1">
    <source>
        <dbReference type="ARBA" id="ARBA00004141"/>
    </source>
</evidence>
<reference key="2">
    <citation type="submission" date="2011-08" db="EMBL/GenBank/DDBJ databases">
        <title>Genome sequence of Naumovozyma castellii.</title>
        <authorList>
            <person name="Gordon J.L."/>
            <person name="Armisen D."/>
            <person name="Proux-Wera E."/>
            <person name="OhEigeartaigh S.S."/>
            <person name="Byrne K.P."/>
            <person name="Wolfe K.H."/>
        </authorList>
    </citation>
    <scope>NUCLEOTIDE SEQUENCE</scope>
    <source>
        <strain>Type strain:CBS 4309</strain>
    </source>
</reference>
<dbReference type="GO" id="GO:0019236">
    <property type="term" value="P:response to pheromone"/>
    <property type="evidence" value="ECO:0007669"/>
    <property type="project" value="UniProtKB-KW"/>
</dbReference>
<dbReference type="KEGG" id="ncs:NCAS_0A12100"/>
<dbReference type="GO" id="GO:0032259">
    <property type="term" value="P:methylation"/>
    <property type="evidence" value="ECO:0007669"/>
    <property type="project" value="UniProtKB-KW"/>
</dbReference>
<dbReference type="InterPro" id="IPR007269">
    <property type="entry name" value="ICMT_MeTrfase"/>
</dbReference>
<keyword evidence="8 12" id="KW-0812">Transmembrane</keyword>
<keyword evidence="12" id="KW-0256">Endoplasmic reticulum</keyword>
<dbReference type="HOGENOM" id="CLU_065200_0_2_1"/>
<dbReference type="Proteomes" id="UP000001640">
    <property type="component" value="Chromosome 1"/>
</dbReference>
<keyword evidence="4" id="KW-0589">Pheromone response</keyword>
<evidence type="ECO:0000256" key="8">
    <source>
        <dbReference type="ARBA" id="ARBA00022692"/>
    </source>
</evidence>
<keyword evidence="10 12" id="KW-0472">Membrane</keyword>
<reference evidence="13 14" key="1">
    <citation type="journal article" date="2011" name="Proc. Natl. Acad. Sci. U.S.A.">
        <title>Evolutionary erosion of yeast sex chromosomes by mating-type switching accidents.</title>
        <authorList>
            <person name="Gordon J.L."/>
            <person name="Armisen D."/>
            <person name="Proux-Wera E."/>
            <person name="Oheigeartaigh S.S."/>
            <person name="Byrne K.P."/>
            <person name="Wolfe K.H."/>
        </authorList>
    </citation>
    <scope>NUCLEOTIDE SEQUENCE [LARGE SCALE GENOMIC DNA]</scope>
    <source>
        <strain evidence="14">ATCC 76901 / BCRC 22586 / CBS 4309 / NBRC 1992 / NRRL Y-12630</strain>
    </source>
</reference>
<comment type="subcellular location">
    <subcellularLocation>
        <location evidence="12">Endoplasmic reticulum membrane</location>
        <topology evidence="12">Multi-pass membrane protein</topology>
    </subcellularLocation>
    <subcellularLocation>
        <location evidence="1">Membrane</location>
        <topology evidence="1">Multi-pass membrane protein</topology>
    </subcellularLocation>
</comment>
<proteinExistence type="inferred from homology"/>
<evidence type="ECO:0000256" key="10">
    <source>
        <dbReference type="ARBA" id="ARBA00023136"/>
    </source>
</evidence>
<evidence type="ECO:0000256" key="5">
    <source>
        <dbReference type="ARBA" id="ARBA00022603"/>
    </source>
</evidence>
<dbReference type="FunFam" id="1.20.120.1630:FF:000018">
    <property type="entry name" value="Protein-S-isoprenylcysteine O-methyltransferase"/>
    <property type="match status" value="1"/>
</dbReference>
<feature type="transmembrane region" description="Helical" evidence="12">
    <location>
        <begin position="124"/>
        <end position="144"/>
    </location>
</feature>
<dbReference type="OrthoDB" id="422086at2759"/>
<dbReference type="EC" id="2.1.1.100" evidence="3 12"/>
<comment type="similarity">
    <text evidence="2 12">Belongs to the class VI-like SAM-binding methyltransferase superfamily. Isoprenylcysteine carboxyl methyltransferase family.</text>
</comment>
<feature type="transmembrane region" description="Helical" evidence="12">
    <location>
        <begin position="32"/>
        <end position="51"/>
    </location>
</feature>
<evidence type="ECO:0000256" key="2">
    <source>
        <dbReference type="ARBA" id="ARBA00009140"/>
    </source>
</evidence>
<feature type="transmembrane region" description="Helical" evidence="12">
    <location>
        <begin position="58"/>
        <end position="75"/>
    </location>
</feature>
<dbReference type="AlphaFoldDB" id="G0V8H0"/>
<dbReference type="Gene3D" id="1.20.120.1630">
    <property type="match status" value="1"/>
</dbReference>
<dbReference type="InterPro" id="IPR025770">
    <property type="entry name" value="PPMT_MeTrfase"/>
</dbReference>
<dbReference type="GeneID" id="96901247"/>
<dbReference type="FunCoup" id="G0V8H0">
    <property type="interactions" value="532"/>
</dbReference>
<dbReference type="PROSITE" id="PS51564">
    <property type="entry name" value="SAM_ICMT"/>
    <property type="match status" value="1"/>
</dbReference>
<dbReference type="PANTHER" id="PTHR12714:SF9">
    <property type="entry name" value="PROTEIN-S-ISOPRENYLCYSTEINE O-METHYLTRANSFERASE"/>
    <property type="match status" value="1"/>
</dbReference>
<keyword evidence="7 12" id="KW-0949">S-adenosyl-L-methionine</keyword>
<dbReference type="EMBL" id="HE576752">
    <property type="protein sequence ID" value="CCC67768.1"/>
    <property type="molecule type" value="Genomic_DNA"/>
</dbReference>
<protein>
    <recommendedName>
        <fullName evidence="11 12">Protein-S-isoprenylcysteine O-methyltransferase</fullName>
        <ecNumber evidence="3 12">2.1.1.100</ecNumber>
    </recommendedName>
</protein>
<comment type="catalytic activity">
    <reaction evidence="12">
        <text>[protein]-C-terminal S-[(2E,6E)-farnesyl]-L-cysteine + S-adenosyl-L-methionine = [protein]-C-terminal S-[(2E,6E)-farnesyl]-L-cysteine methyl ester + S-adenosyl-L-homocysteine</text>
        <dbReference type="Rhea" id="RHEA:21672"/>
        <dbReference type="Rhea" id="RHEA-COMP:12125"/>
        <dbReference type="Rhea" id="RHEA-COMP:12126"/>
        <dbReference type="ChEBI" id="CHEBI:57856"/>
        <dbReference type="ChEBI" id="CHEBI:59789"/>
        <dbReference type="ChEBI" id="CHEBI:90510"/>
        <dbReference type="ChEBI" id="CHEBI:90511"/>
        <dbReference type="EC" id="2.1.1.100"/>
    </reaction>
</comment>
<accession>G0V8H0</accession>
<keyword evidence="14" id="KW-1185">Reference proteome</keyword>
<evidence type="ECO:0000256" key="4">
    <source>
        <dbReference type="ARBA" id="ARBA00022507"/>
    </source>
</evidence>